<dbReference type="InterPro" id="IPR010413">
    <property type="entry name" value="HutX-like"/>
</dbReference>
<evidence type="ECO:0000313" key="1">
    <source>
        <dbReference type="EMBL" id="SMA38540.1"/>
    </source>
</evidence>
<name>A0A1X7AGK7_9GAMM</name>
<dbReference type="Proteomes" id="UP000196573">
    <property type="component" value="Unassembled WGS sequence"/>
</dbReference>
<dbReference type="RefSeq" id="WP_087107307.1">
    <property type="nucleotide sequence ID" value="NZ_CBCSCN010000001.1"/>
</dbReference>
<gene>
    <name evidence="1" type="ORF">EHSB41UT_00888</name>
</gene>
<reference evidence="1 2" key="1">
    <citation type="submission" date="2017-03" db="EMBL/GenBank/DDBJ databases">
        <authorList>
            <person name="Afonso C.L."/>
            <person name="Miller P.J."/>
            <person name="Scott M.A."/>
            <person name="Spackman E."/>
            <person name="Goraichik I."/>
            <person name="Dimitrov K.M."/>
            <person name="Suarez D.L."/>
            <person name="Swayne D.E."/>
        </authorList>
    </citation>
    <scope>NUCLEOTIDE SEQUENCE [LARGE SCALE GENOMIC DNA]</scope>
    <source>
        <strain evidence="1">SB41UT1</strain>
    </source>
</reference>
<dbReference type="SUPFAM" id="SSF144064">
    <property type="entry name" value="Heme iron utilization protein-like"/>
    <property type="match status" value="1"/>
</dbReference>
<sequence length="171" mass="19282">MNKDLREKVRELFAAAPARTPADVANELLANEADIIRAMPEEMVTILDNVDLVDVYTHLREWGDVLIVMDVEGSIFEMVTPFPKGGFKFGYYNMSDSRTILKGHLKMDGIGTIALVSKPFHGVETKSVQFFSPAGRPVFKVYLRRNKDKSFLADQLAKFEDLKQLALANEE</sequence>
<dbReference type="Pfam" id="PF06228">
    <property type="entry name" value="ChuX_HutX"/>
    <property type="match status" value="1"/>
</dbReference>
<keyword evidence="2" id="KW-1185">Reference proteome</keyword>
<dbReference type="NCBIfam" id="TIGR04108">
    <property type="entry name" value="HutX"/>
    <property type="match status" value="1"/>
</dbReference>
<accession>A0A1X7AGK7</accession>
<organism evidence="1 2">
    <name type="scientific">Parendozoicomonas haliclonae</name>
    <dbReference type="NCBI Taxonomy" id="1960125"/>
    <lineage>
        <taxon>Bacteria</taxon>
        <taxon>Pseudomonadati</taxon>
        <taxon>Pseudomonadota</taxon>
        <taxon>Gammaproteobacteria</taxon>
        <taxon>Oceanospirillales</taxon>
        <taxon>Endozoicomonadaceae</taxon>
        <taxon>Parendozoicomonas</taxon>
    </lineage>
</organism>
<proteinExistence type="predicted"/>
<dbReference type="Gene3D" id="3.40.1570.10">
    <property type="entry name" value="HemS/ChuS/ChuX like domains"/>
    <property type="match status" value="1"/>
</dbReference>
<dbReference type="CDD" id="cd16829">
    <property type="entry name" value="ChuX_HutX-like"/>
    <property type="match status" value="1"/>
</dbReference>
<evidence type="ECO:0000313" key="2">
    <source>
        <dbReference type="Proteomes" id="UP000196573"/>
    </source>
</evidence>
<dbReference type="EMBL" id="FWPT01000002">
    <property type="protein sequence ID" value="SMA38540.1"/>
    <property type="molecule type" value="Genomic_DNA"/>
</dbReference>
<dbReference type="InterPro" id="IPR053733">
    <property type="entry name" value="Heme_Transport_Util_sf"/>
</dbReference>
<dbReference type="PIRSF" id="PIRSF030840">
    <property type="entry name" value="DUF1008"/>
    <property type="match status" value="1"/>
</dbReference>
<protein>
    <submittedName>
        <fullName evidence="1">ChuX-like family protein</fullName>
    </submittedName>
</protein>
<dbReference type="AlphaFoldDB" id="A0A1X7AGK7"/>
<dbReference type="OrthoDB" id="8781266at2"/>